<organism evidence="3 4">
    <name type="scientific">Streptomyces alfalfae</name>
    <dbReference type="NCBI Taxonomy" id="1642299"/>
    <lineage>
        <taxon>Bacteria</taxon>
        <taxon>Bacillati</taxon>
        <taxon>Actinomycetota</taxon>
        <taxon>Actinomycetes</taxon>
        <taxon>Kitasatosporales</taxon>
        <taxon>Streptomycetaceae</taxon>
        <taxon>Streptomyces</taxon>
    </lineage>
</organism>
<feature type="chain" id="PRO_5032919044" evidence="2">
    <location>
        <begin position="28"/>
        <end position="151"/>
    </location>
</feature>
<dbReference type="EMBL" id="CP065959">
    <property type="protein sequence ID" value="QQC93872.1"/>
    <property type="molecule type" value="Genomic_DNA"/>
</dbReference>
<keyword evidence="2" id="KW-0732">Signal</keyword>
<sequence length="151" mass="15545">MSRRVLLSSFVGVAALGSLTAGGLAMAAGSDGGEPSLAHASARHTAPSGHGAGSLTFTVDVQDDSGVRGVRVLPWPASSKLDPTEAELRHAERATCRGTTEGTSRCTYTLKVTEKDAAQSAPGRWYVAVRAEAQDGGSVHVPRAAAFDVTR</sequence>
<reference evidence="3 4" key="1">
    <citation type="submission" date="2020-12" db="EMBL/GenBank/DDBJ databases">
        <title>Identification and biosynthesis of polyene macrolides produced by Streptomyces alfalfae Men-myco-93-63.</title>
        <authorList>
            <person name="Liu D."/>
            <person name="Li Y."/>
            <person name="Liu L."/>
            <person name="Han X."/>
            <person name="Shen F."/>
        </authorList>
    </citation>
    <scope>NUCLEOTIDE SEQUENCE [LARGE SCALE GENOMIC DNA]</scope>
    <source>
        <strain evidence="3 4">Men-myco-93-63</strain>
    </source>
</reference>
<gene>
    <name evidence="3" type="ORF">I8755_19960</name>
</gene>
<protein>
    <submittedName>
        <fullName evidence="3">Uncharacterized protein</fullName>
    </submittedName>
</protein>
<evidence type="ECO:0000313" key="4">
    <source>
        <dbReference type="Proteomes" id="UP000596130"/>
    </source>
</evidence>
<evidence type="ECO:0000256" key="1">
    <source>
        <dbReference type="SAM" id="MobiDB-lite"/>
    </source>
</evidence>
<name>A0A7T4U2U7_9ACTN</name>
<feature type="region of interest" description="Disordered" evidence="1">
    <location>
        <begin position="28"/>
        <end position="57"/>
    </location>
</feature>
<evidence type="ECO:0000256" key="2">
    <source>
        <dbReference type="SAM" id="SignalP"/>
    </source>
</evidence>
<feature type="signal peptide" evidence="2">
    <location>
        <begin position="1"/>
        <end position="27"/>
    </location>
</feature>
<dbReference type="Proteomes" id="UP000596130">
    <property type="component" value="Chromosome"/>
</dbReference>
<dbReference type="Pfam" id="PF18968">
    <property type="entry name" value="DUF5707"/>
    <property type="match status" value="1"/>
</dbReference>
<proteinExistence type="predicted"/>
<dbReference type="InterPro" id="IPR043761">
    <property type="entry name" value="DUF5707"/>
</dbReference>
<accession>A0A7T4U2U7</accession>
<evidence type="ECO:0000313" key="3">
    <source>
        <dbReference type="EMBL" id="QQC93872.1"/>
    </source>
</evidence>
<dbReference type="AlphaFoldDB" id="A0A7T4U2U7"/>